<feature type="chain" id="PRO_5040473194" evidence="2">
    <location>
        <begin position="27"/>
        <end position="230"/>
    </location>
</feature>
<dbReference type="PANTHER" id="PTHR33747:SF1">
    <property type="entry name" value="ADENYLATE CYCLASE-ASSOCIATED CAP C-TERMINAL DOMAIN-CONTAINING PROTEIN"/>
    <property type="match status" value="1"/>
</dbReference>
<dbReference type="InterPro" id="IPR032710">
    <property type="entry name" value="NTF2-like_dom_sf"/>
</dbReference>
<comment type="caution">
    <text evidence="4">The sequence shown here is derived from an EMBL/GenBank/DDBJ whole genome shotgun (WGS) entry which is preliminary data.</text>
</comment>
<dbReference type="PANTHER" id="PTHR33747">
    <property type="entry name" value="UPF0225 PROTEIN SCO1677"/>
    <property type="match status" value="1"/>
</dbReference>
<evidence type="ECO:0000256" key="1">
    <source>
        <dbReference type="SAM" id="MobiDB-lite"/>
    </source>
</evidence>
<organism evidence="4 5">
    <name type="scientific">Seminavis robusta</name>
    <dbReference type="NCBI Taxonomy" id="568900"/>
    <lineage>
        <taxon>Eukaryota</taxon>
        <taxon>Sar</taxon>
        <taxon>Stramenopiles</taxon>
        <taxon>Ochrophyta</taxon>
        <taxon>Bacillariophyta</taxon>
        <taxon>Bacillariophyceae</taxon>
        <taxon>Bacillariophycidae</taxon>
        <taxon>Naviculales</taxon>
        <taxon>Naviculaceae</taxon>
        <taxon>Seminavis</taxon>
    </lineage>
</organism>
<evidence type="ECO:0000313" key="4">
    <source>
        <dbReference type="EMBL" id="CAB9516951.1"/>
    </source>
</evidence>
<feature type="signal peptide" evidence="2">
    <location>
        <begin position="1"/>
        <end position="26"/>
    </location>
</feature>
<evidence type="ECO:0000256" key="2">
    <source>
        <dbReference type="SAM" id="SignalP"/>
    </source>
</evidence>
<dbReference type="AlphaFoldDB" id="A0A9N8E904"/>
<proteinExistence type="predicted"/>
<dbReference type="Proteomes" id="UP001153069">
    <property type="component" value="Unassembled WGS sequence"/>
</dbReference>
<protein>
    <submittedName>
        <fullName evidence="4">UPF0225 protein</fullName>
    </submittedName>
</protein>
<keyword evidence="5" id="KW-1185">Reference proteome</keyword>
<keyword evidence="2" id="KW-0732">Signal</keyword>
<feature type="compositionally biased region" description="Basic residues" evidence="1">
    <location>
        <begin position="36"/>
        <end position="45"/>
    </location>
</feature>
<dbReference type="Gene3D" id="3.10.450.50">
    <property type="match status" value="1"/>
</dbReference>
<feature type="domain" description="YchJ-like middle NTF2-like" evidence="3">
    <location>
        <begin position="107"/>
        <end position="214"/>
    </location>
</feature>
<sequence>MYKSQKRSPWLWLALATVVTLLSTSSEVVDAFAAKKKPNNKKKKGGNAASNQKGFGAAPPTLEEVTAKFKTRLPDDAGAVPCPCGAGPTYADCCAPYHQQERFPESPLQVLQSRYSAFCYRLVPYIIQTTHATCRDFRDNKVTWAKDLNRDGMFDSFDFIELQPGPEEIVGSKAYIDFTVRMRSRDGEQQETIVSEKSLFLIDPDTQIWSYASGEVRSGVQGLEDTILNQ</sequence>
<dbReference type="SUPFAM" id="SSF54427">
    <property type="entry name" value="NTF2-like"/>
    <property type="match status" value="1"/>
</dbReference>
<dbReference type="InterPro" id="IPR048469">
    <property type="entry name" value="YchJ-like_M"/>
</dbReference>
<gene>
    <name evidence="4" type="ORF">SEMRO_817_G206860.1</name>
</gene>
<name>A0A9N8E904_9STRA</name>
<dbReference type="OrthoDB" id="539593at2759"/>
<feature type="region of interest" description="Disordered" evidence="1">
    <location>
        <begin position="36"/>
        <end position="58"/>
    </location>
</feature>
<reference evidence="4" key="1">
    <citation type="submission" date="2020-06" db="EMBL/GenBank/DDBJ databases">
        <authorList>
            <consortium name="Plant Systems Biology data submission"/>
        </authorList>
    </citation>
    <scope>NUCLEOTIDE SEQUENCE</scope>
    <source>
        <strain evidence="4">D6</strain>
    </source>
</reference>
<dbReference type="Pfam" id="PF17775">
    <property type="entry name" value="YchJ_M-like"/>
    <property type="match status" value="1"/>
</dbReference>
<dbReference type="EMBL" id="CAICTM010000816">
    <property type="protein sequence ID" value="CAB9516951.1"/>
    <property type="molecule type" value="Genomic_DNA"/>
</dbReference>
<evidence type="ECO:0000259" key="3">
    <source>
        <dbReference type="Pfam" id="PF17775"/>
    </source>
</evidence>
<evidence type="ECO:0000313" key="5">
    <source>
        <dbReference type="Proteomes" id="UP001153069"/>
    </source>
</evidence>
<accession>A0A9N8E904</accession>